<protein>
    <submittedName>
        <fullName evidence="2">RHTO0S05e09912g1_1</fullName>
    </submittedName>
</protein>
<feature type="compositionally biased region" description="Low complexity" evidence="1">
    <location>
        <begin position="199"/>
        <end position="216"/>
    </location>
</feature>
<feature type="compositionally biased region" description="Basic and acidic residues" evidence="1">
    <location>
        <begin position="344"/>
        <end position="358"/>
    </location>
</feature>
<gene>
    <name evidence="2" type="ORF">RHTO0S_05e09912g</name>
</gene>
<dbReference type="AlphaFoldDB" id="A0A061B1U5"/>
<name>A0A061B1U5_RHOTO</name>
<feature type="compositionally biased region" description="Basic and acidic residues" evidence="1">
    <location>
        <begin position="273"/>
        <end position="283"/>
    </location>
</feature>
<feature type="region of interest" description="Disordered" evidence="1">
    <location>
        <begin position="1"/>
        <end position="310"/>
    </location>
</feature>
<reference evidence="2" key="1">
    <citation type="journal article" date="2014" name="Genome Announc.">
        <title>Draft genome sequence of Rhodosporidium toruloides CECT1137, an oleaginous yeast of biotechnological interest.</title>
        <authorList>
            <person name="Morin N."/>
            <person name="Calcas X."/>
            <person name="Devillers H."/>
            <person name="Durrens P."/>
            <person name="Sherman D.J."/>
            <person name="Nicaud J.-M."/>
            <person name="Neuveglise C."/>
        </authorList>
    </citation>
    <scope>NUCLEOTIDE SEQUENCE</scope>
    <source>
        <strain evidence="2">CECT1137</strain>
    </source>
</reference>
<feature type="compositionally biased region" description="Polar residues" evidence="1">
    <location>
        <begin position="63"/>
        <end position="77"/>
    </location>
</feature>
<sequence length="630" mass="67524">MPKAGSSRRAPTREPSSEDELADDPSLQPAPPASPLRAAVSKGKKRGPDAKAVAPAPPGSRATKPSLTRRTSAQKPQPTRRRSTAEDAGPSTALAALERFRFKGAAVAKLDPNTMSDPSSPGPSGPSKTARPPKRLDDAAVSDPSPALELRRKRSSTTASLPDESKENFTTKRRRTEPVFVIPDFDEDGNPVEIERETSLSPAASASTPAKPSAALYDADARQLQSSPPRPQTSTLKQPTDGQPRALSAQTSPLRQLPSSIELPTQLAIRLMRQPDKAEHAHPASEPAEVGVRPPPSSASAHLTNEQKQAVDEMMADLEGMDADAFQELEETQEREEFAGEAGEAGREDAGEDPDKTLVDPPLAEIDALVRPDKLAEPALAQSITQPTERADRTKGAPDVTTAHAQAADTASSASPTRRLQVGADPRSPVPVARDFSPSRLPTSPAQARLASPQPLHRPINPPRPPPAYRLVPLSIDGLVSHLREVVSASSRSSTKGGLFEVEYLRGEVSRLIEQLEERDEVIKSLAEQVRDAERDAAERNEREEAWEEERQAFERKVDVLREVRRGLLGQVKELEGRVEELERALASTNQAEDGGGGGAADERDENLSAGEPEGHESADAGTETTAPAS</sequence>
<accession>A0A061B1U5</accession>
<organism evidence="2">
    <name type="scientific">Rhodotorula toruloides</name>
    <name type="common">Yeast</name>
    <name type="synonym">Rhodosporidium toruloides</name>
    <dbReference type="NCBI Taxonomy" id="5286"/>
    <lineage>
        <taxon>Eukaryota</taxon>
        <taxon>Fungi</taxon>
        <taxon>Dikarya</taxon>
        <taxon>Basidiomycota</taxon>
        <taxon>Pucciniomycotina</taxon>
        <taxon>Microbotryomycetes</taxon>
        <taxon>Sporidiobolales</taxon>
        <taxon>Sporidiobolaceae</taxon>
        <taxon>Rhodotorula</taxon>
    </lineage>
</organism>
<evidence type="ECO:0000313" key="2">
    <source>
        <dbReference type="EMBL" id="CDR40966.1"/>
    </source>
</evidence>
<feature type="region of interest" description="Disordered" evidence="1">
    <location>
        <begin position="584"/>
        <end position="630"/>
    </location>
</feature>
<feature type="compositionally biased region" description="Polar residues" evidence="1">
    <location>
        <begin position="298"/>
        <end position="308"/>
    </location>
</feature>
<feature type="region of interest" description="Disordered" evidence="1">
    <location>
        <begin position="531"/>
        <end position="552"/>
    </location>
</feature>
<evidence type="ECO:0000256" key="1">
    <source>
        <dbReference type="SAM" id="MobiDB-lite"/>
    </source>
</evidence>
<dbReference type="OrthoDB" id="2529800at2759"/>
<feature type="compositionally biased region" description="Low complexity" evidence="1">
    <location>
        <begin position="401"/>
        <end position="415"/>
    </location>
</feature>
<proteinExistence type="predicted"/>
<feature type="region of interest" description="Disordered" evidence="1">
    <location>
        <begin position="327"/>
        <end position="469"/>
    </location>
</feature>
<feature type="compositionally biased region" description="Polar residues" evidence="1">
    <location>
        <begin position="223"/>
        <end position="241"/>
    </location>
</feature>
<dbReference type="EMBL" id="LK052940">
    <property type="protein sequence ID" value="CDR40966.1"/>
    <property type="molecule type" value="Genomic_DNA"/>
</dbReference>
<feature type="compositionally biased region" description="Polar residues" evidence="1">
    <location>
        <begin position="248"/>
        <end position="263"/>
    </location>
</feature>